<dbReference type="GO" id="GO:0016020">
    <property type="term" value="C:membrane"/>
    <property type="evidence" value="ECO:0007669"/>
    <property type="project" value="InterPro"/>
</dbReference>
<dbReference type="Proteomes" id="UP000199476">
    <property type="component" value="Unassembled WGS sequence"/>
</dbReference>
<dbReference type="Gene3D" id="1.10.287.950">
    <property type="entry name" value="Methyl-accepting chemotaxis protein"/>
    <property type="match status" value="1"/>
</dbReference>
<dbReference type="SMART" id="SM00304">
    <property type="entry name" value="HAMP"/>
    <property type="match status" value="2"/>
</dbReference>
<keyword evidence="1 3" id="KW-0807">Transducer</keyword>
<evidence type="ECO:0000256" key="5">
    <source>
        <dbReference type="SAM" id="Phobius"/>
    </source>
</evidence>
<protein>
    <submittedName>
        <fullName evidence="8">Methyl-accepting chemotaxis protein</fullName>
    </submittedName>
</protein>
<dbReference type="GO" id="GO:0007165">
    <property type="term" value="P:signal transduction"/>
    <property type="evidence" value="ECO:0007669"/>
    <property type="project" value="UniProtKB-KW"/>
</dbReference>
<dbReference type="InterPro" id="IPR003660">
    <property type="entry name" value="HAMP_dom"/>
</dbReference>
<dbReference type="PROSITE" id="PS50885">
    <property type="entry name" value="HAMP"/>
    <property type="match status" value="1"/>
</dbReference>
<dbReference type="PANTHER" id="PTHR32089">
    <property type="entry name" value="METHYL-ACCEPTING CHEMOTAXIS PROTEIN MCPB"/>
    <property type="match status" value="1"/>
</dbReference>
<dbReference type="STRING" id="321763.SAMN04488692_10399"/>
<dbReference type="OrthoDB" id="9814363at2"/>
<sequence length="562" mass="61753">MIKKIRGSLFLKFILAFLLIILLFVAANWLDEVYDQRVADIEAEINEMQNLQQHFLNLEIDHHMWAMSIYDMLTTGEAPDLVDHTECNLGQWYYDTSPEDFYADEYEALEEPHIQLHAAGNEVVELHEAGQEEEALELFREETLPVLEDVRGYLAAIIDLTGEEIASLQDESRAVAARADMVSMGSIVLAVVLAGIIALGLTKTTVGPLQSMSEQAERVAEGDLTSKVTSSKTDEIGDLKDSFNEMISTLRNLVRSIDDSADSVVNASEELSTASDETGQSAEEIARTVTEVAEESQEISDELDLLQEHAGNQKEGAEQLRNTVSKTMNIAENSEEKAADGYNSIDKAIEQLDVVNETVEFATDAIEKLGRRSEEIGDMVELIEGIASQTNLLALNAAIEAARAGESGRGFSVVAEEIRELAEESSQAAGDITSLIEDIQSETEATVNSMDTNYEEVQKQIEIIKDAGDSLDRIVEFSRKTSEQVKEVKSFVEDMEASLAEVNESIDTAAKSMENTAAGAEEVSALTEEQSASVEEMAASADELENMARHLKQLISQFDINE</sequence>
<dbReference type="Gene3D" id="6.10.340.10">
    <property type="match status" value="1"/>
</dbReference>
<reference evidence="8 9" key="1">
    <citation type="submission" date="2016-10" db="EMBL/GenBank/DDBJ databases">
        <authorList>
            <person name="de Groot N.N."/>
        </authorList>
    </citation>
    <scope>NUCLEOTIDE SEQUENCE [LARGE SCALE GENOMIC DNA]</scope>
    <source>
        <strain evidence="8 9">SLAS-1</strain>
    </source>
</reference>
<evidence type="ECO:0000259" key="6">
    <source>
        <dbReference type="PROSITE" id="PS50111"/>
    </source>
</evidence>
<evidence type="ECO:0000256" key="4">
    <source>
        <dbReference type="SAM" id="Coils"/>
    </source>
</evidence>
<evidence type="ECO:0000256" key="2">
    <source>
        <dbReference type="ARBA" id="ARBA00029447"/>
    </source>
</evidence>
<dbReference type="CDD" id="cd11386">
    <property type="entry name" value="MCP_signal"/>
    <property type="match status" value="1"/>
</dbReference>
<keyword evidence="5" id="KW-0812">Transmembrane</keyword>
<dbReference type="AlphaFoldDB" id="A0A1G9IZR5"/>
<dbReference type="SMART" id="SM00283">
    <property type="entry name" value="MA"/>
    <property type="match status" value="1"/>
</dbReference>
<dbReference type="SUPFAM" id="SSF58104">
    <property type="entry name" value="Methyl-accepting chemotaxis protein (MCP) signaling domain"/>
    <property type="match status" value="1"/>
</dbReference>
<dbReference type="Pfam" id="PF00015">
    <property type="entry name" value="MCPsignal"/>
    <property type="match status" value="1"/>
</dbReference>
<keyword evidence="9" id="KW-1185">Reference proteome</keyword>
<dbReference type="EMBL" id="FNGO01000003">
    <property type="protein sequence ID" value="SDL30595.1"/>
    <property type="molecule type" value="Genomic_DNA"/>
</dbReference>
<dbReference type="Pfam" id="PF13682">
    <property type="entry name" value="CZB"/>
    <property type="match status" value="1"/>
</dbReference>
<keyword evidence="5" id="KW-0472">Membrane</keyword>
<dbReference type="RefSeq" id="WP_089758279.1">
    <property type="nucleotide sequence ID" value="NZ_FNGO01000003.1"/>
</dbReference>
<proteinExistence type="inferred from homology"/>
<name>A0A1G9IZR5_9FIRM</name>
<dbReference type="PANTHER" id="PTHR32089:SF112">
    <property type="entry name" value="LYSOZYME-LIKE PROTEIN-RELATED"/>
    <property type="match status" value="1"/>
</dbReference>
<keyword evidence="5" id="KW-1133">Transmembrane helix</keyword>
<dbReference type="InterPro" id="IPR025991">
    <property type="entry name" value="Chemoreceptor_zinc-bind_dom"/>
</dbReference>
<feature type="domain" description="Methyl-accepting transducer" evidence="6">
    <location>
        <begin position="260"/>
        <end position="545"/>
    </location>
</feature>
<feature type="domain" description="HAMP" evidence="7">
    <location>
        <begin position="203"/>
        <end position="255"/>
    </location>
</feature>
<comment type="similarity">
    <text evidence="2">Belongs to the methyl-accepting chemotaxis (MCP) protein family.</text>
</comment>
<evidence type="ECO:0000256" key="1">
    <source>
        <dbReference type="ARBA" id="ARBA00023224"/>
    </source>
</evidence>
<evidence type="ECO:0000259" key="7">
    <source>
        <dbReference type="PROSITE" id="PS50885"/>
    </source>
</evidence>
<keyword evidence="4" id="KW-0175">Coiled coil</keyword>
<dbReference type="InterPro" id="IPR004089">
    <property type="entry name" value="MCPsignal_dom"/>
</dbReference>
<dbReference type="Pfam" id="PF00672">
    <property type="entry name" value="HAMP"/>
    <property type="match status" value="1"/>
</dbReference>
<dbReference type="Gene3D" id="1.20.120.30">
    <property type="entry name" value="Aspartate receptor, ligand-binding domain"/>
    <property type="match status" value="1"/>
</dbReference>
<evidence type="ECO:0000313" key="9">
    <source>
        <dbReference type="Proteomes" id="UP000199476"/>
    </source>
</evidence>
<accession>A0A1G9IZR5</accession>
<feature type="transmembrane region" description="Helical" evidence="5">
    <location>
        <begin position="9"/>
        <end position="30"/>
    </location>
</feature>
<feature type="coiled-coil region" evidence="4">
    <location>
        <begin position="492"/>
        <end position="561"/>
    </location>
</feature>
<dbReference type="CDD" id="cd06225">
    <property type="entry name" value="HAMP"/>
    <property type="match status" value="1"/>
</dbReference>
<dbReference type="PROSITE" id="PS50111">
    <property type="entry name" value="CHEMOTAXIS_TRANSDUC_2"/>
    <property type="match status" value="1"/>
</dbReference>
<gene>
    <name evidence="8" type="ORF">SAMN04488692_10399</name>
</gene>
<organism evidence="8 9">
    <name type="scientific">Halarsenatibacter silvermanii</name>
    <dbReference type="NCBI Taxonomy" id="321763"/>
    <lineage>
        <taxon>Bacteria</taxon>
        <taxon>Bacillati</taxon>
        <taxon>Bacillota</taxon>
        <taxon>Clostridia</taxon>
        <taxon>Halanaerobiales</taxon>
        <taxon>Halarsenatibacteraceae</taxon>
        <taxon>Halarsenatibacter</taxon>
    </lineage>
</organism>
<evidence type="ECO:0000313" key="8">
    <source>
        <dbReference type="EMBL" id="SDL30595.1"/>
    </source>
</evidence>
<evidence type="ECO:0000256" key="3">
    <source>
        <dbReference type="PROSITE-ProRule" id="PRU00284"/>
    </source>
</evidence>